<feature type="domain" description="Chitin-binding type-2" evidence="6">
    <location>
        <begin position="128"/>
        <end position="185"/>
    </location>
</feature>
<keyword evidence="4" id="KW-1015">Disulfide bond</keyword>
<dbReference type="Proteomes" id="UP000322000">
    <property type="component" value="Chromosome 7"/>
</dbReference>
<dbReference type="GeneID" id="113496160"/>
<protein>
    <submittedName>
        <fullName evidence="8">Protein obstructor-E-like</fullName>
    </submittedName>
</protein>
<dbReference type="KEGG" id="tnl:113496160"/>
<reference evidence="8" key="1">
    <citation type="submission" date="2025-08" db="UniProtKB">
        <authorList>
            <consortium name="RefSeq"/>
        </authorList>
    </citation>
    <scope>IDENTIFICATION</scope>
</reference>
<evidence type="ECO:0000313" key="7">
    <source>
        <dbReference type="Proteomes" id="UP000322000"/>
    </source>
</evidence>
<dbReference type="GO" id="GO:0008061">
    <property type="term" value="F:chitin binding"/>
    <property type="evidence" value="ECO:0007669"/>
    <property type="project" value="UniProtKB-KW"/>
</dbReference>
<evidence type="ECO:0000259" key="6">
    <source>
        <dbReference type="PROSITE" id="PS50940"/>
    </source>
</evidence>
<dbReference type="OrthoDB" id="6020543at2759"/>
<dbReference type="GO" id="GO:0005576">
    <property type="term" value="C:extracellular region"/>
    <property type="evidence" value="ECO:0007669"/>
    <property type="project" value="InterPro"/>
</dbReference>
<dbReference type="Gene3D" id="2.170.140.10">
    <property type="entry name" value="Chitin binding domain"/>
    <property type="match status" value="3"/>
</dbReference>
<dbReference type="SUPFAM" id="SSF57625">
    <property type="entry name" value="Invertebrate chitin-binding proteins"/>
    <property type="match status" value="3"/>
</dbReference>
<evidence type="ECO:0000256" key="1">
    <source>
        <dbReference type="ARBA" id="ARBA00022669"/>
    </source>
</evidence>
<keyword evidence="7" id="KW-1185">Reference proteome</keyword>
<evidence type="ECO:0000256" key="4">
    <source>
        <dbReference type="ARBA" id="ARBA00023157"/>
    </source>
</evidence>
<dbReference type="InterPro" id="IPR051940">
    <property type="entry name" value="Chitin_bind-dev_reg"/>
</dbReference>
<dbReference type="PROSITE" id="PS50940">
    <property type="entry name" value="CHIT_BIND_II"/>
    <property type="match status" value="3"/>
</dbReference>
<name>A0A7E5VS31_TRINI</name>
<dbReference type="PANTHER" id="PTHR23301">
    <property type="entry name" value="CHITIN BINDING PERITROPHIN-A"/>
    <property type="match status" value="1"/>
</dbReference>
<evidence type="ECO:0000313" key="8">
    <source>
        <dbReference type="RefSeq" id="XP_026731099.1"/>
    </source>
</evidence>
<accession>A0A7E5VS31</accession>
<gene>
    <name evidence="8" type="primary">LOC113496160</name>
</gene>
<keyword evidence="3" id="KW-0677">Repeat</keyword>
<dbReference type="PANTHER" id="PTHR23301:SF0">
    <property type="entry name" value="CHITIN-BINDING TYPE-2 DOMAIN-CONTAINING PROTEIN-RELATED"/>
    <property type="match status" value="1"/>
</dbReference>
<feature type="domain" description="Chitin-binding type-2" evidence="6">
    <location>
        <begin position="190"/>
        <end position="257"/>
    </location>
</feature>
<dbReference type="InParanoid" id="A0A7E5VS31"/>
<dbReference type="AlphaFoldDB" id="A0A7E5VS31"/>
<organism evidence="7 8">
    <name type="scientific">Trichoplusia ni</name>
    <name type="common">Cabbage looper</name>
    <dbReference type="NCBI Taxonomy" id="7111"/>
    <lineage>
        <taxon>Eukaryota</taxon>
        <taxon>Metazoa</taxon>
        <taxon>Ecdysozoa</taxon>
        <taxon>Arthropoda</taxon>
        <taxon>Hexapoda</taxon>
        <taxon>Insecta</taxon>
        <taxon>Pterygota</taxon>
        <taxon>Neoptera</taxon>
        <taxon>Endopterygota</taxon>
        <taxon>Lepidoptera</taxon>
        <taxon>Glossata</taxon>
        <taxon>Ditrysia</taxon>
        <taxon>Noctuoidea</taxon>
        <taxon>Noctuidae</taxon>
        <taxon>Plusiinae</taxon>
        <taxon>Trichoplusia</taxon>
    </lineage>
</organism>
<keyword evidence="5" id="KW-0325">Glycoprotein</keyword>
<dbReference type="RefSeq" id="XP_026731099.1">
    <property type="nucleotide sequence ID" value="XM_026875298.1"/>
</dbReference>
<keyword evidence="2" id="KW-0732">Signal</keyword>
<keyword evidence="1" id="KW-0147">Chitin-binding</keyword>
<feature type="domain" description="Chitin-binding type-2" evidence="6">
    <location>
        <begin position="54"/>
        <end position="115"/>
    </location>
</feature>
<dbReference type="InterPro" id="IPR036508">
    <property type="entry name" value="Chitin-bd_dom_sf"/>
</dbReference>
<sequence>MTTPQPMTVRPLPPLPQPTRQPIYLPPVVPTTGTPVFPPRFPPTQRPTGPFKMDFQCPESSGFYSVANSCEAYYECKGFVAERRFCPNGLYFNPAARYSEDYTPCAYPSEVHCTAGIVTPRPSLPQQTGQCPAASGLFGINDGDCSRYISCQEGLATIMNCPMGLVFNDQVQSCDWPANVPQCTPNVLKDFNCPAPPVERNGELSEIVYNYRYGSQCRSFVACQKGRPRLLSCDAGLAFDEASQTCISEGLVQNCATPNAAVPI</sequence>
<dbReference type="Pfam" id="PF01607">
    <property type="entry name" value="CBM_14"/>
    <property type="match status" value="3"/>
</dbReference>
<evidence type="ECO:0000256" key="5">
    <source>
        <dbReference type="ARBA" id="ARBA00023180"/>
    </source>
</evidence>
<dbReference type="InterPro" id="IPR002557">
    <property type="entry name" value="Chitin-bd_dom"/>
</dbReference>
<evidence type="ECO:0000256" key="3">
    <source>
        <dbReference type="ARBA" id="ARBA00022737"/>
    </source>
</evidence>
<proteinExistence type="predicted"/>
<evidence type="ECO:0000256" key="2">
    <source>
        <dbReference type="ARBA" id="ARBA00022729"/>
    </source>
</evidence>
<dbReference type="SMART" id="SM00494">
    <property type="entry name" value="ChtBD2"/>
    <property type="match status" value="3"/>
</dbReference>